<protein>
    <submittedName>
        <fullName evidence="2">Uncharacterized protein</fullName>
    </submittedName>
</protein>
<keyword evidence="3" id="KW-1185">Reference proteome</keyword>
<name>A0A4C1XIT4_EUMVA</name>
<feature type="region of interest" description="Disordered" evidence="1">
    <location>
        <begin position="41"/>
        <end position="61"/>
    </location>
</feature>
<dbReference type="Proteomes" id="UP000299102">
    <property type="component" value="Unassembled WGS sequence"/>
</dbReference>
<dbReference type="EMBL" id="BGZK01000831">
    <property type="protein sequence ID" value="GBP62105.1"/>
    <property type="molecule type" value="Genomic_DNA"/>
</dbReference>
<dbReference type="AlphaFoldDB" id="A0A4C1XIT4"/>
<reference evidence="2 3" key="1">
    <citation type="journal article" date="2019" name="Commun. Biol.">
        <title>The bagworm genome reveals a unique fibroin gene that provides high tensile strength.</title>
        <authorList>
            <person name="Kono N."/>
            <person name="Nakamura H."/>
            <person name="Ohtoshi R."/>
            <person name="Tomita M."/>
            <person name="Numata K."/>
            <person name="Arakawa K."/>
        </authorList>
    </citation>
    <scope>NUCLEOTIDE SEQUENCE [LARGE SCALE GENOMIC DNA]</scope>
</reference>
<evidence type="ECO:0000313" key="3">
    <source>
        <dbReference type="Proteomes" id="UP000299102"/>
    </source>
</evidence>
<sequence>MSHQCFAGVFKRNRIFDGGRNEKINGRKKKTHIKIALKVRKHDEANAKGNNADSNRPTSRAHDHGAIQFWGRPAGHLTGLKLKETTTSPRTRPPFLPTVRREARVRGRDGTRRTGAVVEELGSDSVRVRELLTIIVTATASTFEIDNLPFFPRHGASGF</sequence>
<organism evidence="2 3">
    <name type="scientific">Eumeta variegata</name>
    <name type="common">Bagworm moth</name>
    <name type="synonym">Eumeta japonica</name>
    <dbReference type="NCBI Taxonomy" id="151549"/>
    <lineage>
        <taxon>Eukaryota</taxon>
        <taxon>Metazoa</taxon>
        <taxon>Ecdysozoa</taxon>
        <taxon>Arthropoda</taxon>
        <taxon>Hexapoda</taxon>
        <taxon>Insecta</taxon>
        <taxon>Pterygota</taxon>
        <taxon>Neoptera</taxon>
        <taxon>Endopterygota</taxon>
        <taxon>Lepidoptera</taxon>
        <taxon>Glossata</taxon>
        <taxon>Ditrysia</taxon>
        <taxon>Tineoidea</taxon>
        <taxon>Psychidae</taxon>
        <taxon>Oiketicinae</taxon>
        <taxon>Eumeta</taxon>
    </lineage>
</organism>
<gene>
    <name evidence="2" type="ORF">EVAR_53883_1</name>
</gene>
<evidence type="ECO:0000313" key="2">
    <source>
        <dbReference type="EMBL" id="GBP62105.1"/>
    </source>
</evidence>
<accession>A0A4C1XIT4</accession>
<evidence type="ECO:0000256" key="1">
    <source>
        <dbReference type="SAM" id="MobiDB-lite"/>
    </source>
</evidence>
<feature type="compositionally biased region" description="Polar residues" evidence="1">
    <location>
        <begin position="48"/>
        <end position="58"/>
    </location>
</feature>
<proteinExistence type="predicted"/>
<comment type="caution">
    <text evidence="2">The sequence shown here is derived from an EMBL/GenBank/DDBJ whole genome shotgun (WGS) entry which is preliminary data.</text>
</comment>